<evidence type="ECO:0000313" key="4">
    <source>
        <dbReference type="EMBL" id="SMO81038.1"/>
    </source>
</evidence>
<organism evidence="4 5">
    <name type="scientific">Pedobacter westerhofensis</name>
    <dbReference type="NCBI Taxonomy" id="425512"/>
    <lineage>
        <taxon>Bacteria</taxon>
        <taxon>Pseudomonadati</taxon>
        <taxon>Bacteroidota</taxon>
        <taxon>Sphingobacteriia</taxon>
        <taxon>Sphingobacteriales</taxon>
        <taxon>Sphingobacteriaceae</taxon>
        <taxon>Pedobacter</taxon>
    </lineage>
</organism>
<dbReference type="Pfam" id="PF16344">
    <property type="entry name" value="FecR_C"/>
    <property type="match status" value="1"/>
</dbReference>
<feature type="domain" description="Protein FecR C-terminal" evidence="3">
    <location>
        <begin position="307"/>
        <end position="375"/>
    </location>
</feature>
<keyword evidence="1" id="KW-0812">Transmembrane</keyword>
<dbReference type="PANTHER" id="PTHR30273">
    <property type="entry name" value="PERIPLASMIC SIGNAL SENSOR AND SIGMA FACTOR ACTIVATOR FECR-RELATED"/>
    <property type="match status" value="1"/>
</dbReference>
<gene>
    <name evidence="4" type="ORF">SAMN06265348_107330</name>
</gene>
<name>A0A521EAR7_9SPHI</name>
<dbReference type="InterPro" id="IPR012373">
    <property type="entry name" value="Ferrdict_sens_TM"/>
</dbReference>
<evidence type="ECO:0000259" key="3">
    <source>
        <dbReference type="Pfam" id="PF16344"/>
    </source>
</evidence>
<dbReference type="OrthoDB" id="1099963at2"/>
<dbReference type="Gene3D" id="3.55.50.30">
    <property type="match status" value="1"/>
</dbReference>
<protein>
    <submittedName>
        <fullName evidence="4">FecR family protein</fullName>
    </submittedName>
</protein>
<feature type="transmembrane region" description="Helical" evidence="1">
    <location>
        <begin position="80"/>
        <end position="97"/>
    </location>
</feature>
<proteinExistence type="predicted"/>
<dbReference type="PIRSF" id="PIRSF018266">
    <property type="entry name" value="FecR"/>
    <property type="match status" value="1"/>
</dbReference>
<evidence type="ECO:0000259" key="2">
    <source>
        <dbReference type="Pfam" id="PF04773"/>
    </source>
</evidence>
<sequence>MFIMKKEEVIALIQKYQDGECTPEEVNFLEEWFNVEARKNVGTPIDESVFISHEAGRELILSTQLPVKTKRVSIYKKYRWLGYAASLAICLAGLYLLNKNLRQDINPGGNMAILTLASGKKINLTDAKNGQLVVESGLQITKSSDGQLVFKMEEGSSSRSSKRDAYNTIETPKGGQYIVLLPDGSKVWLNAASTLSFPTTFDVTRNVELSGEAYFEVTKDKAHPFVVKSSSQSVTVLGTHFNISNYADDAETKTTLLEGSVKVHSAAAKGTADLLLKPGEETVLSGNSFLVQKAASGVAVAWKDNLFKFNDERLESILVKVARWYNVSVYYDKESLKDQKFSGSISKFTTISKVLKKLEIVGSVHFKIEGRRIIVKE</sequence>
<evidence type="ECO:0000256" key="1">
    <source>
        <dbReference type="SAM" id="Phobius"/>
    </source>
</evidence>
<dbReference type="AlphaFoldDB" id="A0A521EAR7"/>
<dbReference type="InterPro" id="IPR006860">
    <property type="entry name" value="FecR"/>
</dbReference>
<keyword evidence="5" id="KW-1185">Reference proteome</keyword>
<dbReference type="InterPro" id="IPR032508">
    <property type="entry name" value="FecR_C"/>
</dbReference>
<dbReference type="GO" id="GO:0016989">
    <property type="term" value="F:sigma factor antagonist activity"/>
    <property type="evidence" value="ECO:0007669"/>
    <property type="project" value="TreeGrafter"/>
</dbReference>
<reference evidence="4 5" key="1">
    <citation type="submission" date="2017-05" db="EMBL/GenBank/DDBJ databases">
        <authorList>
            <person name="Varghese N."/>
            <person name="Submissions S."/>
        </authorList>
    </citation>
    <scope>NUCLEOTIDE SEQUENCE [LARGE SCALE GENOMIC DNA]</scope>
    <source>
        <strain evidence="4 5">DSM 19036</strain>
    </source>
</reference>
<dbReference type="RefSeq" id="WP_142529132.1">
    <property type="nucleotide sequence ID" value="NZ_CBCSJO010000007.1"/>
</dbReference>
<dbReference type="Gene3D" id="2.60.120.1440">
    <property type="match status" value="1"/>
</dbReference>
<keyword evidence="1" id="KW-1133">Transmembrane helix</keyword>
<keyword evidence="1" id="KW-0472">Membrane</keyword>
<dbReference type="PANTHER" id="PTHR30273:SF2">
    <property type="entry name" value="PROTEIN FECR"/>
    <property type="match status" value="1"/>
</dbReference>
<evidence type="ECO:0000313" key="5">
    <source>
        <dbReference type="Proteomes" id="UP000320300"/>
    </source>
</evidence>
<dbReference type="Pfam" id="PF04773">
    <property type="entry name" value="FecR"/>
    <property type="match status" value="1"/>
</dbReference>
<feature type="domain" description="FecR protein" evidence="2">
    <location>
        <begin position="168"/>
        <end position="262"/>
    </location>
</feature>
<dbReference type="EMBL" id="FXTN01000007">
    <property type="protein sequence ID" value="SMO81038.1"/>
    <property type="molecule type" value="Genomic_DNA"/>
</dbReference>
<accession>A0A521EAR7</accession>
<dbReference type="Proteomes" id="UP000320300">
    <property type="component" value="Unassembled WGS sequence"/>
</dbReference>